<feature type="non-terminal residue" evidence="2">
    <location>
        <position position="1"/>
    </location>
</feature>
<keyword evidence="3" id="KW-1185">Reference proteome</keyword>
<dbReference type="AlphaFoldDB" id="V8P4W0"/>
<dbReference type="EMBL" id="AZIM01000732">
    <property type="protein sequence ID" value="ETE69599.1"/>
    <property type="molecule type" value="Genomic_DNA"/>
</dbReference>
<name>V8P4W0_OPHHA</name>
<gene>
    <name evidence="2" type="ORF">L345_04606</name>
</gene>
<keyword evidence="1" id="KW-0812">Transmembrane</keyword>
<feature type="non-terminal residue" evidence="2">
    <location>
        <position position="189"/>
    </location>
</feature>
<feature type="transmembrane region" description="Helical" evidence="1">
    <location>
        <begin position="81"/>
        <end position="105"/>
    </location>
</feature>
<evidence type="ECO:0000313" key="2">
    <source>
        <dbReference type="EMBL" id="ETE69599.1"/>
    </source>
</evidence>
<organism evidence="2 3">
    <name type="scientific">Ophiophagus hannah</name>
    <name type="common">King cobra</name>
    <name type="synonym">Naja hannah</name>
    <dbReference type="NCBI Taxonomy" id="8665"/>
    <lineage>
        <taxon>Eukaryota</taxon>
        <taxon>Metazoa</taxon>
        <taxon>Chordata</taxon>
        <taxon>Craniata</taxon>
        <taxon>Vertebrata</taxon>
        <taxon>Euteleostomi</taxon>
        <taxon>Lepidosauria</taxon>
        <taxon>Squamata</taxon>
        <taxon>Bifurcata</taxon>
        <taxon>Unidentata</taxon>
        <taxon>Episquamata</taxon>
        <taxon>Toxicofera</taxon>
        <taxon>Serpentes</taxon>
        <taxon>Colubroidea</taxon>
        <taxon>Elapidae</taxon>
        <taxon>Elapinae</taxon>
        <taxon>Ophiophagus</taxon>
    </lineage>
</organism>
<proteinExistence type="predicted"/>
<keyword evidence="1" id="KW-1133">Transmembrane helix</keyword>
<comment type="caution">
    <text evidence="2">The sequence shown here is derived from an EMBL/GenBank/DDBJ whole genome shotgun (WGS) entry which is preliminary data.</text>
</comment>
<sequence length="189" mass="20597">RIPDRLDPPGFLDCLPGSEYLPRLLGRLPFEDPRSRIAQPSLSGARGHRGHGKRVPNLPCGLTQPLVTQLAAEVFFSDQPWFLLAAFATWVVWILVSLLLLILPFASSRAGGKREPAGTLVVTPFFVCCPFFSILPPPPPLDRLTWGGSSFHASLDPSTLDPSPSWLLLLSKALGDSTSIVSSFLFQLP</sequence>
<dbReference type="Proteomes" id="UP000018936">
    <property type="component" value="Unassembled WGS sequence"/>
</dbReference>
<evidence type="ECO:0000256" key="1">
    <source>
        <dbReference type="SAM" id="Phobius"/>
    </source>
</evidence>
<feature type="transmembrane region" description="Helical" evidence="1">
    <location>
        <begin position="117"/>
        <end position="135"/>
    </location>
</feature>
<evidence type="ECO:0000313" key="3">
    <source>
        <dbReference type="Proteomes" id="UP000018936"/>
    </source>
</evidence>
<protein>
    <submittedName>
        <fullName evidence="2">Uncharacterized protein</fullName>
    </submittedName>
</protein>
<keyword evidence="1" id="KW-0472">Membrane</keyword>
<reference evidence="2 3" key="1">
    <citation type="journal article" date="2013" name="Proc. Natl. Acad. Sci. U.S.A.">
        <title>The king cobra genome reveals dynamic gene evolution and adaptation in the snake venom system.</title>
        <authorList>
            <person name="Vonk F.J."/>
            <person name="Casewell N.R."/>
            <person name="Henkel C.V."/>
            <person name="Heimberg A.M."/>
            <person name="Jansen H.J."/>
            <person name="McCleary R.J."/>
            <person name="Kerkkamp H.M."/>
            <person name="Vos R.A."/>
            <person name="Guerreiro I."/>
            <person name="Calvete J.J."/>
            <person name="Wuster W."/>
            <person name="Woods A.E."/>
            <person name="Logan J.M."/>
            <person name="Harrison R.A."/>
            <person name="Castoe T.A."/>
            <person name="de Koning A.P."/>
            <person name="Pollock D.D."/>
            <person name="Yandell M."/>
            <person name="Calderon D."/>
            <person name="Renjifo C."/>
            <person name="Currier R.B."/>
            <person name="Salgado D."/>
            <person name="Pla D."/>
            <person name="Sanz L."/>
            <person name="Hyder A.S."/>
            <person name="Ribeiro J.M."/>
            <person name="Arntzen J.W."/>
            <person name="van den Thillart G.E."/>
            <person name="Boetzer M."/>
            <person name="Pirovano W."/>
            <person name="Dirks R.P."/>
            <person name="Spaink H.P."/>
            <person name="Duboule D."/>
            <person name="McGlinn E."/>
            <person name="Kini R.M."/>
            <person name="Richardson M.K."/>
        </authorList>
    </citation>
    <scope>NUCLEOTIDE SEQUENCE</scope>
    <source>
        <tissue evidence="2">Blood</tissue>
    </source>
</reference>
<accession>V8P4W0</accession>